<accession>A0A151AX22</accession>
<dbReference type="PATRIC" id="fig|1122241.3.peg.1880"/>
<evidence type="ECO:0000313" key="3">
    <source>
        <dbReference type="Proteomes" id="UP000075670"/>
    </source>
</evidence>
<organism evidence="2 3">
    <name type="scientific">Moorella mulderi DSM 14980</name>
    <dbReference type="NCBI Taxonomy" id="1122241"/>
    <lineage>
        <taxon>Bacteria</taxon>
        <taxon>Bacillati</taxon>
        <taxon>Bacillota</taxon>
        <taxon>Clostridia</taxon>
        <taxon>Neomoorellales</taxon>
        <taxon>Neomoorellaceae</taxon>
        <taxon>Neomoorella</taxon>
    </lineage>
</organism>
<keyword evidence="3" id="KW-1185">Reference proteome</keyword>
<dbReference type="EMBL" id="LTBC01000005">
    <property type="protein sequence ID" value="KYH32204.1"/>
    <property type="molecule type" value="Genomic_DNA"/>
</dbReference>
<comment type="caution">
    <text evidence="2">The sequence shown here is derived from an EMBL/GenBank/DDBJ whole genome shotgun (WGS) entry which is preliminary data.</text>
</comment>
<proteinExistence type="predicted"/>
<protein>
    <recommendedName>
        <fullName evidence="1">Transposase InsH N-terminal domain-containing protein</fullName>
    </recommendedName>
</protein>
<feature type="domain" description="Transposase InsH N-terminal" evidence="1">
    <location>
        <begin position="10"/>
        <end position="65"/>
    </location>
</feature>
<dbReference type="InterPro" id="IPR008490">
    <property type="entry name" value="Transposase_InsH_N"/>
</dbReference>
<dbReference type="AlphaFoldDB" id="A0A151AX22"/>
<gene>
    <name evidence="2" type="ORF">MOMUL_17790</name>
</gene>
<dbReference type="Pfam" id="PF05598">
    <property type="entry name" value="DUF772"/>
    <property type="match status" value="1"/>
</dbReference>
<reference evidence="2 3" key="1">
    <citation type="submission" date="2016-02" db="EMBL/GenBank/DDBJ databases">
        <title>Genome sequence of Moorella mulderi DSM 14980.</title>
        <authorList>
            <person name="Poehlein A."/>
            <person name="Daniel R."/>
        </authorList>
    </citation>
    <scope>NUCLEOTIDE SEQUENCE [LARGE SCALE GENOMIC DNA]</scope>
    <source>
        <strain evidence="2 3">DSM 14980</strain>
    </source>
</reference>
<evidence type="ECO:0000259" key="1">
    <source>
        <dbReference type="Pfam" id="PF05598"/>
    </source>
</evidence>
<name>A0A151AX22_9FIRM</name>
<sequence length="97" mass="11494">MMIGFEVCIGRPTILMETNLHMTYLKYRYGLGYEVLVQEVNDSTKWRYCYLIPLTQKVPHATTLILIKRKYGLRHSLSRGYKGHHRLGRVWNFSTMV</sequence>
<dbReference type="Proteomes" id="UP000075670">
    <property type="component" value="Unassembled WGS sequence"/>
</dbReference>
<evidence type="ECO:0000313" key="2">
    <source>
        <dbReference type="EMBL" id="KYH32204.1"/>
    </source>
</evidence>